<sequence length="386" mass="43231">MIDFGKIQYGGRIPDLGPHTLRQLAQCPTTYVTNGLSSVGDMIIHDSAAGCAPSVHAQYEVIGEILEASWHIALVAPIAAVESLLPAWFQLFPDNVPHAFDKIRENNMAAREGTIVSTECTSSFTLPLTLSPRRPAENKKARGEERRRKTSKRRVMHILRSRPTQFGSGDKSQAAKVSGMSRVWRTVAALVNTYSSFTRGQTENGTWKRQRNENDWSTNILKKKRNKGEGYISTKGKNIPAHEMTPPCKETCRLQCHTKYTQDQRSLLTQQVSQRRRNGEGIGQSLWLGTVSALARNDFRKPRKTEIRMAGLAFETRVSRTGRGGLMVRLHASPLGKSDFRIWESCRTMPLVGGFSQISPVSPALALRCYSILNSLHPHRLEKPQR</sequence>
<comment type="caution">
    <text evidence="2">The sequence shown here is derived from an EMBL/GenBank/DDBJ whole genome shotgun (WGS) entry which is preliminary data.</text>
</comment>
<dbReference type="PANTHER" id="PTHR10773">
    <property type="entry name" value="DNA-DIRECTED RNA POLYMERASES I, II, AND III SUBUNIT RPABC2"/>
    <property type="match status" value="1"/>
</dbReference>
<evidence type="ECO:0000256" key="1">
    <source>
        <dbReference type="SAM" id="MobiDB-lite"/>
    </source>
</evidence>
<feature type="region of interest" description="Disordered" evidence="1">
    <location>
        <begin position="128"/>
        <end position="153"/>
    </location>
</feature>
<reference evidence="2 3" key="1">
    <citation type="submission" date="2023-02" db="EMBL/GenBank/DDBJ databases">
        <title>LHISI_Scaffold_Assembly.</title>
        <authorList>
            <person name="Stuart O.P."/>
            <person name="Cleave R."/>
            <person name="Magrath M.J.L."/>
            <person name="Mikheyev A.S."/>
        </authorList>
    </citation>
    <scope>NUCLEOTIDE SEQUENCE [LARGE SCALE GENOMIC DNA]</scope>
    <source>
        <strain evidence="2">Daus_M_001</strain>
        <tissue evidence="2">Leg muscle</tissue>
    </source>
</reference>
<evidence type="ECO:0000313" key="2">
    <source>
        <dbReference type="EMBL" id="KAJ8886061.1"/>
    </source>
</evidence>
<protein>
    <submittedName>
        <fullName evidence="2">Uncharacterized protein</fullName>
    </submittedName>
</protein>
<gene>
    <name evidence="2" type="ORF">PR048_012267</name>
</gene>
<name>A0ABQ9HP19_9NEOP</name>
<evidence type="ECO:0000313" key="3">
    <source>
        <dbReference type="Proteomes" id="UP001159363"/>
    </source>
</evidence>
<dbReference type="PANTHER" id="PTHR10773:SF19">
    <property type="match status" value="1"/>
</dbReference>
<keyword evidence="3" id="KW-1185">Reference proteome</keyword>
<dbReference type="Proteomes" id="UP001159363">
    <property type="component" value="Chromosome X"/>
</dbReference>
<feature type="compositionally biased region" description="Basic and acidic residues" evidence="1">
    <location>
        <begin position="134"/>
        <end position="147"/>
    </location>
</feature>
<accession>A0ABQ9HP19</accession>
<organism evidence="2 3">
    <name type="scientific">Dryococelus australis</name>
    <dbReference type="NCBI Taxonomy" id="614101"/>
    <lineage>
        <taxon>Eukaryota</taxon>
        <taxon>Metazoa</taxon>
        <taxon>Ecdysozoa</taxon>
        <taxon>Arthropoda</taxon>
        <taxon>Hexapoda</taxon>
        <taxon>Insecta</taxon>
        <taxon>Pterygota</taxon>
        <taxon>Neoptera</taxon>
        <taxon>Polyneoptera</taxon>
        <taxon>Phasmatodea</taxon>
        <taxon>Verophasmatodea</taxon>
        <taxon>Anareolatae</taxon>
        <taxon>Phasmatidae</taxon>
        <taxon>Eurycanthinae</taxon>
        <taxon>Dryococelus</taxon>
    </lineage>
</organism>
<proteinExistence type="predicted"/>
<dbReference type="EMBL" id="JARBHB010000004">
    <property type="protein sequence ID" value="KAJ8886061.1"/>
    <property type="molecule type" value="Genomic_DNA"/>
</dbReference>